<reference evidence="2" key="1">
    <citation type="submission" date="2021-02" db="EMBL/GenBank/DDBJ databases">
        <authorList>
            <person name="Nowell W R."/>
        </authorList>
    </citation>
    <scope>NUCLEOTIDE SEQUENCE</scope>
    <source>
        <strain evidence="2">Ploen Becks lab</strain>
    </source>
</reference>
<keyword evidence="1" id="KW-0732">Signal</keyword>
<gene>
    <name evidence="2" type="ORF">OXX778_LOCUS14478</name>
</gene>
<comment type="caution">
    <text evidence="2">The sequence shown here is derived from an EMBL/GenBank/DDBJ whole genome shotgun (WGS) entry which is preliminary data.</text>
</comment>
<evidence type="ECO:0000256" key="1">
    <source>
        <dbReference type="SAM" id="SignalP"/>
    </source>
</evidence>
<evidence type="ECO:0000313" key="2">
    <source>
        <dbReference type="EMBL" id="CAF0961600.1"/>
    </source>
</evidence>
<dbReference type="Proteomes" id="UP000663879">
    <property type="component" value="Unassembled WGS sequence"/>
</dbReference>
<feature type="chain" id="PRO_5032944296" evidence="1">
    <location>
        <begin position="21"/>
        <end position="124"/>
    </location>
</feature>
<organism evidence="2 3">
    <name type="scientific">Brachionus calyciflorus</name>
    <dbReference type="NCBI Taxonomy" id="104777"/>
    <lineage>
        <taxon>Eukaryota</taxon>
        <taxon>Metazoa</taxon>
        <taxon>Spiralia</taxon>
        <taxon>Gnathifera</taxon>
        <taxon>Rotifera</taxon>
        <taxon>Eurotatoria</taxon>
        <taxon>Monogononta</taxon>
        <taxon>Pseudotrocha</taxon>
        <taxon>Ploima</taxon>
        <taxon>Brachionidae</taxon>
        <taxon>Brachionus</taxon>
    </lineage>
</organism>
<feature type="signal peptide" evidence="1">
    <location>
        <begin position="1"/>
        <end position="20"/>
    </location>
</feature>
<keyword evidence="3" id="KW-1185">Reference proteome</keyword>
<accession>A0A814E5D0</accession>
<dbReference type="AlphaFoldDB" id="A0A814E5D0"/>
<evidence type="ECO:0000313" key="3">
    <source>
        <dbReference type="Proteomes" id="UP000663879"/>
    </source>
</evidence>
<sequence length="124" mass="14877">MKFVIFFLVLSSLQLLQVNSYCIYNSSYQIKVQIKDGTWKIEGKLINNLPYWIVNPAKKQVQRIVPKNEHMCCVWNEIRLPRGGYLDIKQSIFPNKDNWIEVHGHLNDDLGYWYRCGYRWQHND</sequence>
<name>A0A814E5D0_9BILA</name>
<protein>
    <submittedName>
        <fullName evidence="2">Uncharacterized protein</fullName>
    </submittedName>
</protein>
<dbReference type="EMBL" id="CAJNOC010002989">
    <property type="protein sequence ID" value="CAF0961600.1"/>
    <property type="molecule type" value="Genomic_DNA"/>
</dbReference>
<proteinExistence type="predicted"/>